<dbReference type="InterPro" id="IPR045055">
    <property type="entry name" value="DNA2/NAM7-like"/>
</dbReference>
<dbReference type="GO" id="GO:0004386">
    <property type="term" value="F:helicase activity"/>
    <property type="evidence" value="ECO:0007669"/>
    <property type="project" value="InterPro"/>
</dbReference>
<sequence length="677" mass="77899">MSEWISVSRHKRSGDIFGGAKGLKDGPAEADDRRSIEDFVAIARGAKSPLKALYGASWFISLSQTELSVEDLPSFLNILDSVLERTQPSNELSEFLVQSLVHKEPKSALEKLLEVECYDPANLIAMCRYLELVKDFLENFELCDFEELSIGGYPSGRKPPEDFRSIPSFPRSQDVYGDLPFLRPNIIKGPYEDLNAYLDIHYRLLREEYIDALRNGIRNLRKNEFTHDLVRFQGKKIRIHGSVDEFGTSTFRLTANLGHVRDFKQGVLVAIPRHGLDDLIYAICLRNENGQVKLEFCNAKEILSVEVEKPHQMLVLKSAYYGAFRYSLDALKKITHLPFQSTIVSVQRDELPPLHWVKADRGTLLRENQDILNESQFEAFRQTLAQKVCLIQGPPGTGKTYVGLRIVESILRHKVTASPILVVCYTNHALDQFLEGMLKFTRSLVRIGGRSKSDLLAPVNFENLKSESDQRPYLTKVEWRQKSESLSQIESCRNRLRNDETMLAFIEGRSLFDKKSKFFKDAAGLAKYTGDIAEFLELYELCRQAVADKRFQGSNPVPQGDHVRAYINARMCSGDLREKVVEERMCKSMSLNRYAFLKVTEKLIYQYGHKGNKPRHKLTLNEKWRYYATLHWRTMIEDDRSGLEQEDLVDLARFEAKRQKLRELFAESHKRHAERLA</sequence>
<dbReference type="AlphaFoldDB" id="A0AAJ6VVR1"/>
<dbReference type="InterPro" id="IPR041677">
    <property type="entry name" value="DNA2/NAM7_AAA_11"/>
</dbReference>
<dbReference type="GeneID" id="100904071"/>
<accession>A0AAJ6VVR1</accession>
<evidence type="ECO:0000259" key="1">
    <source>
        <dbReference type="Pfam" id="PF13086"/>
    </source>
</evidence>
<reference evidence="3" key="1">
    <citation type="submission" date="2025-08" db="UniProtKB">
        <authorList>
            <consortium name="RefSeq"/>
        </authorList>
    </citation>
    <scope>IDENTIFICATION</scope>
</reference>
<dbReference type="PANTHER" id="PTHR10887:SF341">
    <property type="entry name" value="NFX1-TYPE ZINC FINGER-CONTAINING PROTEIN 1"/>
    <property type="match status" value="1"/>
</dbReference>
<dbReference type="Proteomes" id="UP000694867">
    <property type="component" value="Unplaced"/>
</dbReference>
<dbReference type="PANTHER" id="PTHR10887">
    <property type="entry name" value="DNA2/NAM7 HELICASE FAMILY"/>
    <property type="match status" value="1"/>
</dbReference>
<feature type="domain" description="DNA2/NAM7 helicase helicase" evidence="1">
    <location>
        <begin position="372"/>
        <end position="498"/>
    </location>
</feature>
<dbReference type="InterPro" id="IPR027417">
    <property type="entry name" value="P-loop_NTPase"/>
</dbReference>
<organism evidence="2 3">
    <name type="scientific">Galendromus occidentalis</name>
    <name type="common">western predatory mite</name>
    <dbReference type="NCBI Taxonomy" id="34638"/>
    <lineage>
        <taxon>Eukaryota</taxon>
        <taxon>Metazoa</taxon>
        <taxon>Ecdysozoa</taxon>
        <taxon>Arthropoda</taxon>
        <taxon>Chelicerata</taxon>
        <taxon>Arachnida</taxon>
        <taxon>Acari</taxon>
        <taxon>Parasitiformes</taxon>
        <taxon>Mesostigmata</taxon>
        <taxon>Gamasina</taxon>
        <taxon>Phytoseioidea</taxon>
        <taxon>Phytoseiidae</taxon>
        <taxon>Typhlodrominae</taxon>
        <taxon>Galendromus</taxon>
    </lineage>
</organism>
<dbReference type="GO" id="GO:0031048">
    <property type="term" value="P:regulatory ncRNA-mediated heterochromatin formation"/>
    <property type="evidence" value="ECO:0007669"/>
    <property type="project" value="TreeGrafter"/>
</dbReference>
<dbReference type="GO" id="GO:0031380">
    <property type="term" value="C:nuclear RNA-directed RNA polymerase complex"/>
    <property type="evidence" value="ECO:0007669"/>
    <property type="project" value="TreeGrafter"/>
</dbReference>
<dbReference type="SUPFAM" id="SSF52540">
    <property type="entry name" value="P-loop containing nucleoside triphosphate hydrolases"/>
    <property type="match status" value="1"/>
</dbReference>
<dbReference type="Gene3D" id="3.40.50.300">
    <property type="entry name" value="P-loop containing nucleotide triphosphate hydrolases"/>
    <property type="match status" value="1"/>
</dbReference>
<feature type="non-terminal residue" evidence="3">
    <location>
        <position position="677"/>
    </location>
</feature>
<evidence type="ECO:0000313" key="3">
    <source>
        <dbReference type="RefSeq" id="XP_003739348.1"/>
    </source>
</evidence>
<dbReference type="Pfam" id="PF13086">
    <property type="entry name" value="AAA_11"/>
    <property type="match status" value="1"/>
</dbReference>
<keyword evidence="2" id="KW-1185">Reference proteome</keyword>
<proteinExistence type="predicted"/>
<gene>
    <name evidence="3" type="primary">LOC100904071</name>
</gene>
<name>A0AAJ6VVR1_9ACAR</name>
<dbReference type="RefSeq" id="XP_003739348.1">
    <property type="nucleotide sequence ID" value="XM_003739300.1"/>
</dbReference>
<protein>
    <submittedName>
        <fullName evidence="3">NFX1-type zinc finger-containing protein 1</fullName>
    </submittedName>
</protein>
<evidence type="ECO:0000313" key="2">
    <source>
        <dbReference type="Proteomes" id="UP000694867"/>
    </source>
</evidence>
<dbReference type="KEGG" id="goe:100904071"/>